<feature type="domain" description="HTH araC/xylS-type" evidence="4">
    <location>
        <begin position="179"/>
        <end position="277"/>
    </location>
</feature>
<dbReference type="InterPro" id="IPR020449">
    <property type="entry name" value="Tscrpt_reg_AraC-type_HTH"/>
</dbReference>
<comment type="caution">
    <text evidence="5">The sequence shown here is derived from an EMBL/GenBank/DDBJ whole genome shotgun (WGS) entry which is preliminary data.</text>
</comment>
<evidence type="ECO:0000313" key="5">
    <source>
        <dbReference type="EMBL" id="MBC8579579.1"/>
    </source>
</evidence>
<dbReference type="EMBL" id="JACRSY010000011">
    <property type="protein sequence ID" value="MBC8579579.1"/>
    <property type="molecule type" value="Genomic_DNA"/>
</dbReference>
<dbReference type="AlphaFoldDB" id="A0A926IE55"/>
<dbReference type="InterPro" id="IPR018060">
    <property type="entry name" value="HTH_AraC"/>
</dbReference>
<dbReference type="SMART" id="SM00342">
    <property type="entry name" value="HTH_ARAC"/>
    <property type="match status" value="1"/>
</dbReference>
<sequence>MVYEDAKELINHLKLNLVDYGLKISLGETVEIHYPTHFQIIYYREATPVLEVGKQVYHYKKGSLFVVSPHTSYTVKNKNEACYEYYCFEFDVEPAHVSCYFAELITANGHVLYQDEFVNFETMFAKLFMETNNKAIGYDSILYSGLLRMVIHIIRAQQKKQVLEFEKKHDYPQYNQVIQKATAYIHEHLSEPIKVETMSQAIGVSSNSLYKAFIAIFDKSPSQYILRLKVHQAEQLIKCHCYNIEEIARQLGFSSAYHFSKTFKEIRGISPKKYEIEIRNKTMTSTE</sequence>
<keyword evidence="2" id="KW-0238">DNA-binding</keyword>
<evidence type="ECO:0000313" key="6">
    <source>
        <dbReference type="Proteomes" id="UP000655830"/>
    </source>
</evidence>
<dbReference type="Pfam" id="PF12833">
    <property type="entry name" value="HTH_18"/>
    <property type="match status" value="1"/>
</dbReference>
<dbReference type="Gene3D" id="1.10.10.60">
    <property type="entry name" value="Homeodomain-like"/>
    <property type="match status" value="2"/>
</dbReference>
<protein>
    <submittedName>
        <fullName evidence="5">Helix-turn-helix transcriptional regulator</fullName>
    </submittedName>
</protein>
<accession>A0A926IE55</accession>
<dbReference type="GO" id="GO:0043565">
    <property type="term" value="F:sequence-specific DNA binding"/>
    <property type="evidence" value="ECO:0007669"/>
    <property type="project" value="InterPro"/>
</dbReference>
<name>A0A926IE55_9FIRM</name>
<dbReference type="PROSITE" id="PS01124">
    <property type="entry name" value="HTH_ARAC_FAMILY_2"/>
    <property type="match status" value="1"/>
</dbReference>
<dbReference type="InterPro" id="IPR018062">
    <property type="entry name" value="HTH_AraC-typ_CS"/>
</dbReference>
<evidence type="ECO:0000259" key="4">
    <source>
        <dbReference type="PROSITE" id="PS01124"/>
    </source>
</evidence>
<dbReference type="PRINTS" id="PR00032">
    <property type="entry name" value="HTHARAC"/>
</dbReference>
<dbReference type="InterPro" id="IPR037923">
    <property type="entry name" value="HTH-like"/>
</dbReference>
<proteinExistence type="predicted"/>
<dbReference type="Proteomes" id="UP000655830">
    <property type="component" value="Unassembled WGS sequence"/>
</dbReference>
<keyword evidence="3" id="KW-0804">Transcription</keyword>
<dbReference type="PANTHER" id="PTHR43280">
    <property type="entry name" value="ARAC-FAMILY TRANSCRIPTIONAL REGULATOR"/>
    <property type="match status" value="1"/>
</dbReference>
<evidence type="ECO:0000256" key="1">
    <source>
        <dbReference type="ARBA" id="ARBA00023015"/>
    </source>
</evidence>
<dbReference type="PANTHER" id="PTHR43280:SF2">
    <property type="entry name" value="HTH-TYPE TRANSCRIPTIONAL REGULATOR EXSA"/>
    <property type="match status" value="1"/>
</dbReference>
<gene>
    <name evidence="5" type="ORF">H8718_08555</name>
</gene>
<dbReference type="SUPFAM" id="SSF51215">
    <property type="entry name" value="Regulatory protein AraC"/>
    <property type="match status" value="1"/>
</dbReference>
<dbReference type="RefSeq" id="WP_177671612.1">
    <property type="nucleotide sequence ID" value="NZ_JACRSY010000011.1"/>
</dbReference>
<dbReference type="SUPFAM" id="SSF46689">
    <property type="entry name" value="Homeodomain-like"/>
    <property type="match status" value="2"/>
</dbReference>
<dbReference type="PROSITE" id="PS00041">
    <property type="entry name" value="HTH_ARAC_FAMILY_1"/>
    <property type="match status" value="1"/>
</dbReference>
<dbReference type="GO" id="GO:0003700">
    <property type="term" value="F:DNA-binding transcription factor activity"/>
    <property type="evidence" value="ECO:0007669"/>
    <property type="project" value="InterPro"/>
</dbReference>
<keyword evidence="1" id="KW-0805">Transcription regulation</keyword>
<dbReference type="InterPro" id="IPR009057">
    <property type="entry name" value="Homeodomain-like_sf"/>
</dbReference>
<evidence type="ECO:0000256" key="2">
    <source>
        <dbReference type="ARBA" id="ARBA00023125"/>
    </source>
</evidence>
<keyword evidence="6" id="KW-1185">Reference proteome</keyword>
<reference evidence="5" key="1">
    <citation type="submission" date="2020-08" db="EMBL/GenBank/DDBJ databases">
        <title>Genome public.</title>
        <authorList>
            <person name="Liu C."/>
            <person name="Sun Q."/>
        </authorList>
    </citation>
    <scope>NUCLEOTIDE SEQUENCE</scope>
    <source>
        <strain evidence="5">NSJ-12</strain>
    </source>
</reference>
<organism evidence="5 6">
    <name type="scientific">Zhenhengia yiwuensis</name>
    <dbReference type="NCBI Taxonomy" id="2763666"/>
    <lineage>
        <taxon>Bacteria</taxon>
        <taxon>Bacillati</taxon>
        <taxon>Bacillota</taxon>
        <taxon>Clostridia</taxon>
        <taxon>Lachnospirales</taxon>
        <taxon>Lachnospiraceae</taxon>
        <taxon>Zhenhengia</taxon>
    </lineage>
</organism>
<evidence type="ECO:0000256" key="3">
    <source>
        <dbReference type="ARBA" id="ARBA00023163"/>
    </source>
</evidence>